<gene>
    <name evidence="7" type="ORF">ACFPM8_04925</name>
</gene>
<dbReference type="InterPro" id="IPR005119">
    <property type="entry name" value="LysR_subst-bd"/>
</dbReference>
<keyword evidence="3" id="KW-0238">DNA-binding</keyword>
<dbReference type="PROSITE" id="PS50931">
    <property type="entry name" value="HTH_LYSR"/>
    <property type="match status" value="1"/>
</dbReference>
<keyword evidence="8" id="KW-1185">Reference proteome</keyword>
<evidence type="ECO:0000256" key="1">
    <source>
        <dbReference type="ARBA" id="ARBA00009437"/>
    </source>
</evidence>
<keyword evidence="4" id="KW-0804">Transcription</keyword>
<dbReference type="RefSeq" id="WP_378995747.1">
    <property type="nucleotide sequence ID" value="NZ_JBHSMT010000008.1"/>
</dbReference>
<feature type="domain" description="HTH lysR-type" evidence="6">
    <location>
        <begin position="8"/>
        <end position="65"/>
    </location>
</feature>
<feature type="compositionally biased region" description="Basic residues" evidence="5">
    <location>
        <begin position="320"/>
        <end position="333"/>
    </location>
</feature>
<reference evidence="8" key="1">
    <citation type="journal article" date="2019" name="Int. J. Syst. Evol. Microbiol.">
        <title>The Global Catalogue of Microorganisms (GCM) 10K type strain sequencing project: providing services to taxonomists for standard genome sequencing and annotation.</title>
        <authorList>
            <consortium name="The Broad Institute Genomics Platform"/>
            <consortium name="The Broad Institute Genome Sequencing Center for Infectious Disease"/>
            <person name="Wu L."/>
            <person name="Ma J."/>
        </authorList>
    </citation>
    <scope>NUCLEOTIDE SEQUENCE [LARGE SCALE GENOMIC DNA]</scope>
    <source>
        <strain evidence="8">JCM 17066</strain>
    </source>
</reference>
<dbReference type="PANTHER" id="PTHR30537:SF79">
    <property type="entry name" value="TRANSCRIPTIONAL REGULATOR-RELATED"/>
    <property type="match status" value="1"/>
</dbReference>
<evidence type="ECO:0000256" key="5">
    <source>
        <dbReference type="SAM" id="MobiDB-lite"/>
    </source>
</evidence>
<comment type="similarity">
    <text evidence="1">Belongs to the LysR transcriptional regulatory family.</text>
</comment>
<feature type="region of interest" description="Disordered" evidence="5">
    <location>
        <begin position="313"/>
        <end position="333"/>
    </location>
</feature>
<evidence type="ECO:0000256" key="4">
    <source>
        <dbReference type="ARBA" id="ARBA00023163"/>
    </source>
</evidence>
<dbReference type="PANTHER" id="PTHR30537">
    <property type="entry name" value="HTH-TYPE TRANSCRIPTIONAL REGULATOR"/>
    <property type="match status" value="1"/>
</dbReference>
<dbReference type="EMBL" id="JBHSMT010000008">
    <property type="protein sequence ID" value="MFC5473293.1"/>
    <property type="molecule type" value="Genomic_DNA"/>
</dbReference>
<dbReference type="Gene3D" id="1.10.10.10">
    <property type="entry name" value="Winged helix-like DNA-binding domain superfamily/Winged helix DNA-binding domain"/>
    <property type="match status" value="1"/>
</dbReference>
<proteinExistence type="inferred from homology"/>
<sequence length="333" mass="36155">MLTSMTRLPLHTLPVFRTAARLQNLRATALEMHLTHSAVSQQIGVLEQQLGFALFERRGRRIVLNAAGEALLGSVDSALAQLDAGVLAAAAAACGAAQRLRLTVVPSFGQRWLLPRMHRWRERHPGIALELHSSQQLVDLQRDGFHAALRQGRGGWPGLSDERLFDSLIVAVASPATARRLQGSGVAALAHEPLLGGAQFWDRWFKEAGVHVRSNPVANFNDASLMLQAAEQGLGIALGREFMVADALRDGRLVRLSEQRLVADSAYDSYYLVYPPALRDWGPLQALRAWLHDEVCATQKMIAPDASVPEQAAVAPLKKSPARSKAKKAAAGS</sequence>
<dbReference type="Proteomes" id="UP001596045">
    <property type="component" value="Unassembled WGS sequence"/>
</dbReference>
<keyword evidence="2" id="KW-0805">Transcription regulation</keyword>
<name>A0ABW0M566_9BURK</name>
<evidence type="ECO:0000313" key="7">
    <source>
        <dbReference type="EMBL" id="MFC5473293.1"/>
    </source>
</evidence>
<evidence type="ECO:0000259" key="6">
    <source>
        <dbReference type="PROSITE" id="PS50931"/>
    </source>
</evidence>
<dbReference type="Pfam" id="PF03466">
    <property type="entry name" value="LysR_substrate"/>
    <property type="match status" value="1"/>
</dbReference>
<dbReference type="InterPro" id="IPR058163">
    <property type="entry name" value="LysR-type_TF_proteobact-type"/>
</dbReference>
<evidence type="ECO:0000256" key="3">
    <source>
        <dbReference type="ARBA" id="ARBA00023125"/>
    </source>
</evidence>
<dbReference type="InterPro" id="IPR036388">
    <property type="entry name" value="WH-like_DNA-bd_sf"/>
</dbReference>
<evidence type="ECO:0000256" key="2">
    <source>
        <dbReference type="ARBA" id="ARBA00023015"/>
    </source>
</evidence>
<dbReference type="Gene3D" id="3.40.190.10">
    <property type="entry name" value="Periplasmic binding protein-like II"/>
    <property type="match status" value="2"/>
</dbReference>
<dbReference type="SUPFAM" id="SSF53850">
    <property type="entry name" value="Periplasmic binding protein-like II"/>
    <property type="match status" value="1"/>
</dbReference>
<dbReference type="InterPro" id="IPR000847">
    <property type="entry name" value="LysR_HTH_N"/>
</dbReference>
<accession>A0ABW0M566</accession>
<organism evidence="7 8">
    <name type="scientific">Paraherbaspirillum soli</name>
    <dbReference type="NCBI Taxonomy" id="631222"/>
    <lineage>
        <taxon>Bacteria</taxon>
        <taxon>Pseudomonadati</taxon>
        <taxon>Pseudomonadota</taxon>
        <taxon>Betaproteobacteria</taxon>
        <taxon>Burkholderiales</taxon>
        <taxon>Oxalobacteraceae</taxon>
        <taxon>Paraherbaspirillum</taxon>
    </lineage>
</organism>
<dbReference type="Pfam" id="PF00126">
    <property type="entry name" value="HTH_1"/>
    <property type="match status" value="1"/>
</dbReference>
<dbReference type="CDD" id="cd08432">
    <property type="entry name" value="PBP2_GcdR_TrpI_HvrB_AmpR_like"/>
    <property type="match status" value="1"/>
</dbReference>
<comment type="caution">
    <text evidence="7">The sequence shown here is derived from an EMBL/GenBank/DDBJ whole genome shotgun (WGS) entry which is preliminary data.</text>
</comment>
<protein>
    <submittedName>
        <fullName evidence="7">LysR substrate-binding domain-containing protein</fullName>
    </submittedName>
</protein>
<dbReference type="InterPro" id="IPR036390">
    <property type="entry name" value="WH_DNA-bd_sf"/>
</dbReference>
<dbReference type="SUPFAM" id="SSF46785">
    <property type="entry name" value="Winged helix' DNA-binding domain"/>
    <property type="match status" value="1"/>
</dbReference>
<evidence type="ECO:0000313" key="8">
    <source>
        <dbReference type="Proteomes" id="UP001596045"/>
    </source>
</evidence>